<reference evidence="6 7" key="1">
    <citation type="submission" date="2019-03" db="EMBL/GenBank/DDBJ databases">
        <title>Genomic Encyclopedia of Type Strains, Phase III (KMG-III): the genomes of soil and plant-associated and newly described type strains.</title>
        <authorList>
            <person name="Whitman W."/>
        </authorList>
    </citation>
    <scope>NUCLEOTIDE SEQUENCE [LARGE SCALE GENOMIC DNA]</scope>
    <source>
        <strain evidence="6 7">VKMAc-2574</strain>
    </source>
</reference>
<dbReference type="EMBL" id="SODU01000004">
    <property type="protein sequence ID" value="TDW84139.1"/>
    <property type="molecule type" value="Genomic_DNA"/>
</dbReference>
<dbReference type="InterPro" id="IPR039420">
    <property type="entry name" value="WalR-like"/>
</dbReference>
<dbReference type="PROSITE" id="PS51755">
    <property type="entry name" value="OMPR_PHOB"/>
    <property type="match status" value="1"/>
</dbReference>
<dbReference type="RefSeq" id="WP_134005789.1">
    <property type="nucleotide sequence ID" value="NZ_SODU01000004.1"/>
</dbReference>
<organism evidence="6 7">
    <name type="scientific">Kribbella pratensis</name>
    <dbReference type="NCBI Taxonomy" id="2512112"/>
    <lineage>
        <taxon>Bacteria</taxon>
        <taxon>Bacillati</taxon>
        <taxon>Actinomycetota</taxon>
        <taxon>Actinomycetes</taxon>
        <taxon>Propionibacteriales</taxon>
        <taxon>Kribbellaceae</taxon>
        <taxon>Kribbella</taxon>
    </lineage>
</organism>
<dbReference type="Gene3D" id="3.40.50.2300">
    <property type="match status" value="1"/>
</dbReference>
<feature type="domain" description="OmpR/PhoB-type" evidence="5">
    <location>
        <begin position="124"/>
        <end position="222"/>
    </location>
</feature>
<dbReference type="SMART" id="SM00448">
    <property type="entry name" value="REC"/>
    <property type="match status" value="1"/>
</dbReference>
<dbReference type="InterPro" id="IPR011006">
    <property type="entry name" value="CheY-like_superfamily"/>
</dbReference>
<dbReference type="Pfam" id="PF00072">
    <property type="entry name" value="Response_reg"/>
    <property type="match status" value="1"/>
</dbReference>
<name>A0ABY2F6Y2_9ACTN</name>
<feature type="domain" description="Response regulatory" evidence="4">
    <location>
        <begin position="2"/>
        <end position="116"/>
    </location>
</feature>
<evidence type="ECO:0000313" key="6">
    <source>
        <dbReference type="EMBL" id="TDW84139.1"/>
    </source>
</evidence>
<keyword evidence="2" id="KW-0597">Phosphoprotein</keyword>
<dbReference type="SMART" id="SM00862">
    <property type="entry name" value="Trans_reg_C"/>
    <property type="match status" value="1"/>
</dbReference>
<dbReference type="InterPro" id="IPR001867">
    <property type="entry name" value="OmpR/PhoB-type_DNA-bd"/>
</dbReference>
<accession>A0ABY2F6Y2</accession>
<keyword evidence="1 3" id="KW-0238">DNA-binding</keyword>
<dbReference type="InterPro" id="IPR036388">
    <property type="entry name" value="WH-like_DNA-bd_sf"/>
</dbReference>
<dbReference type="Gene3D" id="6.10.250.690">
    <property type="match status" value="1"/>
</dbReference>
<dbReference type="PROSITE" id="PS50110">
    <property type="entry name" value="RESPONSE_REGULATORY"/>
    <property type="match status" value="1"/>
</dbReference>
<protein>
    <submittedName>
        <fullName evidence="6">Two-component system OmpR family response regulator</fullName>
    </submittedName>
</protein>
<dbReference type="Proteomes" id="UP000295060">
    <property type="component" value="Unassembled WGS sequence"/>
</dbReference>
<evidence type="ECO:0000259" key="5">
    <source>
        <dbReference type="PROSITE" id="PS51755"/>
    </source>
</evidence>
<dbReference type="SUPFAM" id="SSF52172">
    <property type="entry name" value="CheY-like"/>
    <property type="match status" value="1"/>
</dbReference>
<comment type="caution">
    <text evidence="6">The sequence shown here is derived from an EMBL/GenBank/DDBJ whole genome shotgun (WGS) entry which is preliminary data.</text>
</comment>
<evidence type="ECO:0000256" key="2">
    <source>
        <dbReference type="PROSITE-ProRule" id="PRU00169"/>
    </source>
</evidence>
<sequence length="225" mass="25443">MRVLMVEDELRLADTVHRGLTDAGFVVELVHDGENAVWAATEHKYDVIVLDIMLPKLNGYRVLEVLRARGIWTPVLMLTAKDGEYDQTDAFDLGADDYLTKPFSFLVLVARLRALIRRGGPERPVVLAAGDLTLDVARRRVERDGREITLTPREYGLLEFLMRHRGDTVSKAEILAGVWDPAFDGDPNVVEVYVRYLRKKIDTPFARHAIETIRGMGYRLNPEGG</sequence>
<dbReference type="CDD" id="cd00383">
    <property type="entry name" value="trans_reg_C"/>
    <property type="match status" value="1"/>
</dbReference>
<evidence type="ECO:0000313" key="7">
    <source>
        <dbReference type="Proteomes" id="UP000295060"/>
    </source>
</evidence>
<gene>
    <name evidence="6" type="ORF">EV137_6943</name>
</gene>
<evidence type="ECO:0000256" key="3">
    <source>
        <dbReference type="PROSITE-ProRule" id="PRU01091"/>
    </source>
</evidence>
<feature type="modified residue" description="4-aspartylphosphate" evidence="2">
    <location>
        <position position="51"/>
    </location>
</feature>
<feature type="DNA-binding region" description="OmpR/PhoB-type" evidence="3">
    <location>
        <begin position="124"/>
        <end position="222"/>
    </location>
</feature>
<dbReference type="InterPro" id="IPR001789">
    <property type="entry name" value="Sig_transdc_resp-reg_receiver"/>
</dbReference>
<dbReference type="PANTHER" id="PTHR48111:SF36">
    <property type="entry name" value="TRANSCRIPTIONAL REGULATORY PROTEIN CUTR"/>
    <property type="match status" value="1"/>
</dbReference>
<dbReference type="PANTHER" id="PTHR48111">
    <property type="entry name" value="REGULATOR OF RPOS"/>
    <property type="match status" value="1"/>
</dbReference>
<dbReference type="Pfam" id="PF00486">
    <property type="entry name" value="Trans_reg_C"/>
    <property type="match status" value="1"/>
</dbReference>
<evidence type="ECO:0000259" key="4">
    <source>
        <dbReference type="PROSITE" id="PS50110"/>
    </source>
</evidence>
<evidence type="ECO:0000256" key="1">
    <source>
        <dbReference type="ARBA" id="ARBA00023125"/>
    </source>
</evidence>
<keyword evidence="7" id="KW-1185">Reference proteome</keyword>
<proteinExistence type="predicted"/>
<dbReference type="Gene3D" id="1.10.10.10">
    <property type="entry name" value="Winged helix-like DNA-binding domain superfamily/Winged helix DNA-binding domain"/>
    <property type="match status" value="1"/>
</dbReference>